<accession>A0AAW0V004</accession>
<dbReference type="EMBL" id="JARAKH010000004">
    <property type="protein sequence ID" value="KAK8404616.1"/>
    <property type="molecule type" value="Genomic_DNA"/>
</dbReference>
<keyword evidence="4" id="KW-1185">Reference proteome</keyword>
<sequence length="550" mass="59774">MIRKGDITALIPSHWPPPLSSTQHPPPLPQSPQLTQLIHSLAEGDFEAAAFLPQPQPAAPSSSPDFTSDGFYGGFPLHYYNQGFSMNYTNRRRLPPPDLSELHKPSPPSSTTVYGEPSPFSNYSALSDHLLHLYGFPPASPPAVIMVASDYEDLQQVADPTLLEEDAVQDVPAAVAAAALAVGDTTQLAQSIIDFITNIVSAFSELFSDLQQALTDNPALALLFFIPFLVLPFFSRGYGRHGGFHRRVYFMPQGRAYRDAFARQVLADIEHLKSLPQQEFPDAFTLPRRTSRPCQTRNPTGTCLTIAPSNCKPPFSASYTQAHQHSAGRRVFGPYGDLYDAKGTERLEEFDDSHKRDLYFLNTAAEDASEVAPKVAEAITDLITAIGDAISSFIEAIAEAISTFLQNLAAAIEEKPAVLLLGIVPLFLLLLHLFTSKHSYGFSHMSGGGYGHSSGYSGRSVFFSSPSSAALLLDVPTAEALAAYILALVQDFEARFGSSLPLEPQEFAVHVQESDADLQKPFGQSEESTDPYKSVHPKKSASSHQESGSS</sequence>
<dbReference type="Proteomes" id="UP001487740">
    <property type="component" value="Unassembled WGS sequence"/>
</dbReference>
<evidence type="ECO:0000256" key="2">
    <source>
        <dbReference type="SAM" id="Phobius"/>
    </source>
</evidence>
<feature type="region of interest" description="Disordered" evidence="1">
    <location>
        <begin position="511"/>
        <end position="550"/>
    </location>
</feature>
<keyword evidence="2" id="KW-0472">Membrane</keyword>
<reference evidence="3 4" key="1">
    <citation type="submission" date="2023-03" db="EMBL/GenBank/DDBJ databases">
        <title>High-quality genome of Scylla paramamosain provides insights in environmental adaptation.</title>
        <authorList>
            <person name="Zhang L."/>
        </authorList>
    </citation>
    <scope>NUCLEOTIDE SEQUENCE [LARGE SCALE GENOMIC DNA]</scope>
    <source>
        <strain evidence="3">LZ_2023a</strain>
        <tissue evidence="3">Muscle</tissue>
    </source>
</reference>
<feature type="region of interest" description="Disordered" evidence="1">
    <location>
        <begin position="1"/>
        <end position="32"/>
    </location>
</feature>
<dbReference type="AlphaFoldDB" id="A0AAW0V004"/>
<keyword evidence="2" id="KW-1133">Transmembrane helix</keyword>
<feature type="transmembrane region" description="Helical" evidence="2">
    <location>
        <begin position="417"/>
        <end position="435"/>
    </location>
</feature>
<proteinExistence type="predicted"/>
<keyword evidence="2" id="KW-0812">Transmembrane</keyword>
<evidence type="ECO:0000313" key="4">
    <source>
        <dbReference type="Proteomes" id="UP001487740"/>
    </source>
</evidence>
<feature type="region of interest" description="Disordered" evidence="1">
    <location>
        <begin position="90"/>
        <end position="116"/>
    </location>
</feature>
<evidence type="ECO:0000313" key="3">
    <source>
        <dbReference type="EMBL" id="KAK8404616.1"/>
    </source>
</evidence>
<feature type="compositionally biased region" description="Pro residues" evidence="1">
    <location>
        <begin position="14"/>
        <end position="30"/>
    </location>
</feature>
<organism evidence="3 4">
    <name type="scientific">Scylla paramamosain</name>
    <name type="common">Mud crab</name>
    <dbReference type="NCBI Taxonomy" id="85552"/>
    <lineage>
        <taxon>Eukaryota</taxon>
        <taxon>Metazoa</taxon>
        <taxon>Ecdysozoa</taxon>
        <taxon>Arthropoda</taxon>
        <taxon>Crustacea</taxon>
        <taxon>Multicrustacea</taxon>
        <taxon>Malacostraca</taxon>
        <taxon>Eumalacostraca</taxon>
        <taxon>Eucarida</taxon>
        <taxon>Decapoda</taxon>
        <taxon>Pleocyemata</taxon>
        <taxon>Brachyura</taxon>
        <taxon>Eubrachyura</taxon>
        <taxon>Portunoidea</taxon>
        <taxon>Portunidae</taxon>
        <taxon>Portuninae</taxon>
        <taxon>Scylla</taxon>
    </lineage>
</organism>
<protein>
    <submittedName>
        <fullName evidence="3">Uncharacterized protein</fullName>
    </submittedName>
</protein>
<gene>
    <name evidence="3" type="ORF">O3P69_007694</name>
</gene>
<name>A0AAW0V004_SCYPA</name>
<comment type="caution">
    <text evidence="3">The sequence shown here is derived from an EMBL/GenBank/DDBJ whole genome shotgun (WGS) entry which is preliminary data.</text>
</comment>
<feature type="transmembrane region" description="Helical" evidence="2">
    <location>
        <begin position="219"/>
        <end position="238"/>
    </location>
</feature>
<evidence type="ECO:0000256" key="1">
    <source>
        <dbReference type="SAM" id="MobiDB-lite"/>
    </source>
</evidence>